<gene>
    <name evidence="2" type="ORF">Aiant_09760</name>
</gene>
<evidence type="ECO:0000256" key="1">
    <source>
        <dbReference type="SAM" id="Phobius"/>
    </source>
</evidence>
<accession>A0ABN6C4H0</accession>
<keyword evidence="3" id="KW-1185">Reference proteome</keyword>
<feature type="transmembrane region" description="Helical" evidence="1">
    <location>
        <begin position="12"/>
        <end position="30"/>
    </location>
</feature>
<dbReference type="EMBL" id="AP023356">
    <property type="protein sequence ID" value="BCJ40319.1"/>
    <property type="molecule type" value="Genomic_DNA"/>
</dbReference>
<dbReference type="Proteomes" id="UP000676967">
    <property type="component" value="Chromosome"/>
</dbReference>
<keyword evidence="1" id="KW-1133">Transmembrane helix</keyword>
<keyword evidence="1" id="KW-0812">Transmembrane</keyword>
<name>A0ABN6C4H0_9ACTN</name>
<reference evidence="2 3" key="1">
    <citation type="submission" date="2020-08" db="EMBL/GenBank/DDBJ databases">
        <title>Whole genome shotgun sequence of Actinoplanes ianthinogenes NBRC 13996.</title>
        <authorList>
            <person name="Komaki H."/>
            <person name="Tamura T."/>
        </authorList>
    </citation>
    <scope>NUCLEOTIDE SEQUENCE [LARGE SCALE GENOMIC DNA]</scope>
    <source>
        <strain evidence="2 3">NBRC 13996</strain>
    </source>
</reference>
<organism evidence="2 3">
    <name type="scientific">Actinoplanes ianthinogenes</name>
    <dbReference type="NCBI Taxonomy" id="122358"/>
    <lineage>
        <taxon>Bacteria</taxon>
        <taxon>Bacillati</taxon>
        <taxon>Actinomycetota</taxon>
        <taxon>Actinomycetes</taxon>
        <taxon>Micromonosporales</taxon>
        <taxon>Micromonosporaceae</taxon>
        <taxon>Actinoplanes</taxon>
    </lineage>
</organism>
<proteinExistence type="predicted"/>
<protein>
    <submittedName>
        <fullName evidence="2">Uncharacterized protein</fullName>
    </submittedName>
</protein>
<sequence>MAQYRLDSGTSASTMIVVAGSTLAIGAISTRPLPNRRLDAVRPLPRRLPPVRVESALLRVELCVPVLVVADRGCGTFAFVSGASPQVSQ</sequence>
<evidence type="ECO:0000313" key="2">
    <source>
        <dbReference type="EMBL" id="BCJ40319.1"/>
    </source>
</evidence>
<evidence type="ECO:0000313" key="3">
    <source>
        <dbReference type="Proteomes" id="UP000676967"/>
    </source>
</evidence>
<keyword evidence="1" id="KW-0472">Membrane</keyword>